<evidence type="ECO:0000256" key="7">
    <source>
        <dbReference type="PROSITE-ProRule" id="PRU00175"/>
    </source>
</evidence>
<keyword evidence="9" id="KW-0472">Membrane</keyword>
<keyword evidence="5" id="KW-0862">Zinc</keyword>
<dbReference type="PROSITE" id="PS51257">
    <property type="entry name" value="PROKAR_LIPOPROTEIN"/>
    <property type="match status" value="1"/>
</dbReference>
<comment type="similarity">
    <text evidence="6">Belongs to the RING-type zinc finger family. ATL subfamily.</text>
</comment>
<evidence type="ECO:0000256" key="6">
    <source>
        <dbReference type="ARBA" id="ARBA00024209"/>
    </source>
</evidence>
<dbReference type="EnsemblPlants" id="LPERR06G14490.1">
    <property type="protein sequence ID" value="LPERR06G14490.1"/>
    <property type="gene ID" value="LPERR06G14490"/>
</dbReference>
<keyword evidence="4 7" id="KW-0863">Zinc-finger</keyword>
<evidence type="ECO:0000256" key="4">
    <source>
        <dbReference type="ARBA" id="ARBA00022771"/>
    </source>
</evidence>
<dbReference type="STRING" id="77586.A0A0D9WQZ5"/>
<name>A0A0D9WQZ5_9ORYZ</name>
<reference evidence="11" key="3">
    <citation type="submission" date="2015-04" db="UniProtKB">
        <authorList>
            <consortium name="EnsemblPlants"/>
        </authorList>
    </citation>
    <scope>IDENTIFICATION</scope>
</reference>
<feature type="domain" description="RING-type" evidence="10">
    <location>
        <begin position="144"/>
        <end position="186"/>
    </location>
</feature>
<evidence type="ECO:0000313" key="12">
    <source>
        <dbReference type="Proteomes" id="UP000032180"/>
    </source>
</evidence>
<dbReference type="Gramene" id="LPERR06G14490.1">
    <property type="protein sequence ID" value="LPERR06G14490.1"/>
    <property type="gene ID" value="LPERR06G14490"/>
</dbReference>
<reference evidence="12" key="2">
    <citation type="submission" date="2013-12" db="EMBL/GenBank/DDBJ databases">
        <authorList>
            <person name="Yu Y."/>
            <person name="Lee S."/>
            <person name="de Baynast K."/>
            <person name="Wissotski M."/>
            <person name="Liu L."/>
            <person name="Talag J."/>
            <person name="Goicoechea J."/>
            <person name="Angelova A."/>
            <person name="Jetty R."/>
            <person name="Kudrna D."/>
            <person name="Golser W."/>
            <person name="Rivera L."/>
            <person name="Zhang J."/>
            <person name="Wing R."/>
        </authorList>
    </citation>
    <scope>NUCLEOTIDE SEQUENCE</scope>
</reference>
<keyword evidence="9" id="KW-1133">Transmembrane helix</keyword>
<dbReference type="CDD" id="cd16461">
    <property type="entry name" value="RING-H2_EL5-like"/>
    <property type="match status" value="1"/>
</dbReference>
<accession>A0A0D9WQZ5</accession>
<dbReference type="Gene3D" id="3.30.40.10">
    <property type="entry name" value="Zinc/RING finger domain, C3HC4 (zinc finger)"/>
    <property type="match status" value="1"/>
</dbReference>
<feature type="region of interest" description="Disordered" evidence="8">
    <location>
        <begin position="198"/>
        <end position="218"/>
    </location>
</feature>
<reference evidence="11 12" key="1">
    <citation type="submission" date="2012-08" db="EMBL/GenBank/DDBJ databases">
        <title>Oryza genome evolution.</title>
        <authorList>
            <person name="Wing R.A."/>
        </authorList>
    </citation>
    <scope>NUCLEOTIDE SEQUENCE</scope>
</reference>
<evidence type="ECO:0000256" key="3">
    <source>
        <dbReference type="ARBA" id="ARBA00022723"/>
    </source>
</evidence>
<dbReference type="PANTHER" id="PTHR14155">
    <property type="entry name" value="RING FINGER DOMAIN-CONTAINING"/>
    <property type="match status" value="1"/>
</dbReference>
<evidence type="ECO:0000256" key="9">
    <source>
        <dbReference type="SAM" id="Phobius"/>
    </source>
</evidence>
<dbReference type="GO" id="GO:0061630">
    <property type="term" value="F:ubiquitin protein ligase activity"/>
    <property type="evidence" value="ECO:0007669"/>
    <property type="project" value="UniProtKB-EC"/>
</dbReference>
<dbReference type="AlphaFoldDB" id="A0A0D9WQZ5"/>
<keyword evidence="12" id="KW-1185">Reference proteome</keyword>
<dbReference type="Proteomes" id="UP000032180">
    <property type="component" value="Chromosome 6"/>
</dbReference>
<dbReference type="InterPro" id="IPR001841">
    <property type="entry name" value="Znf_RING"/>
</dbReference>
<evidence type="ECO:0000256" key="1">
    <source>
        <dbReference type="ARBA" id="ARBA00000900"/>
    </source>
</evidence>
<dbReference type="SUPFAM" id="SSF57850">
    <property type="entry name" value="RING/U-box"/>
    <property type="match status" value="1"/>
</dbReference>
<dbReference type="eggNOG" id="KOG0800">
    <property type="taxonomic scope" value="Eukaryota"/>
</dbReference>
<evidence type="ECO:0000313" key="11">
    <source>
        <dbReference type="EnsemblPlants" id="LPERR06G14490.1"/>
    </source>
</evidence>
<dbReference type="Pfam" id="PF13639">
    <property type="entry name" value="zf-RING_2"/>
    <property type="match status" value="1"/>
</dbReference>
<keyword evidence="3" id="KW-0479">Metal-binding</keyword>
<dbReference type="PANTHER" id="PTHR14155:SF529">
    <property type="entry name" value="OS06G0534900 PROTEIN"/>
    <property type="match status" value="1"/>
</dbReference>
<evidence type="ECO:0000256" key="8">
    <source>
        <dbReference type="SAM" id="MobiDB-lite"/>
    </source>
</evidence>
<sequence length="218" mass="23111">MHPRLAAIRVTGREAAWADEDESHAVACYAVAVACSVSVVVLFFCLLLAVVTVARACAITGAVVMLFGLILCFPPPASAAASARGWPSNFATPPPPAAHREFRSEIAIPGCDYCRMGNDAAMPTFVYEAGHGREGSGSESFLFCAVCLEEVEGGETVRRLPACGHLFHVDCVDVWLHAHRTCPLCRCELMSPDRNAIAKQPSSAPATSSPDDDALPPV</sequence>
<proteinExistence type="inferred from homology"/>
<evidence type="ECO:0000256" key="5">
    <source>
        <dbReference type="ARBA" id="ARBA00022833"/>
    </source>
</evidence>
<dbReference type="GO" id="GO:0008270">
    <property type="term" value="F:zinc ion binding"/>
    <property type="evidence" value="ECO:0007669"/>
    <property type="project" value="UniProtKB-KW"/>
</dbReference>
<keyword evidence="9" id="KW-0812">Transmembrane</keyword>
<feature type="transmembrane region" description="Helical" evidence="9">
    <location>
        <begin position="29"/>
        <end position="51"/>
    </location>
</feature>
<feature type="transmembrane region" description="Helical" evidence="9">
    <location>
        <begin position="58"/>
        <end position="77"/>
    </location>
</feature>
<protein>
    <recommendedName>
        <fullName evidence="2">RING-type E3 ubiquitin transferase</fullName>
        <ecNumber evidence="2">2.3.2.27</ecNumber>
    </recommendedName>
</protein>
<dbReference type="SMART" id="SM00184">
    <property type="entry name" value="RING"/>
    <property type="match status" value="1"/>
</dbReference>
<dbReference type="InterPro" id="IPR013083">
    <property type="entry name" value="Znf_RING/FYVE/PHD"/>
</dbReference>
<evidence type="ECO:0000259" key="10">
    <source>
        <dbReference type="PROSITE" id="PS50089"/>
    </source>
</evidence>
<organism evidence="11 12">
    <name type="scientific">Leersia perrieri</name>
    <dbReference type="NCBI Taxonomy" id="77586"/>
    <lineage>
        <taxon>Eukaryota</taxon>
        <taxon>Viridiplantae</taxon>
        <taxon>Streptophyta</taxon>
        <taxon>Embryophyta</taxon>
        <taxon>Tracheophyta</taxon>
        <taxon>Spermatophyta</taxon>
        <taxon>Magnoliopsida</taxon>
        <taxon>Liliopsida</taxon>
        <taxon>Poales</taxon>
        <taxon>Poaceae</taxon>
        <taxon>BOP clade</taxon>
        <taxon>Oryzoideae</taxon>
        <taxon>Oryzeae</taxon>
        <taxon>Oryzinae</taxon>
        <taxon>Leersia</taxon>
    </lineage>
</organism>
<comment type="catalytic activity">
    <reaction evidence="1">
        <text>S-ubiquitinyl-[E2 ubiquitin-conjugating enzyme]-L-cysteine + [acceptor protein]-L-lysine = [E2 ubiquitin-conjugating enzyme]-L-cysteine + N(6)-ubiquitinyl-[acceptor protein]-L-lysine.</text>
        <dbReference type="EC" id="2.3.2.27"/>
    </reaction>
</comment>
<dbReference type="HOGENOM" id="CLU_013137_12_0_1"/>
<dbReference type="PROSITE" id="PS50089">
    <property type="entry name" value="ZF_RING_2"/>
    <property type="match status" value="1"/>
</dbReference>
<evidence type="ECO:0000256" key="2">
    <source>
        <dbReference type="ARBA" id="ARBA00012483"/>
    </source>
</evidence>
<dbReference type="InterPro" id="IPR053238">
    <property type="entry name" value="RING-H2_zinc_finger"/>
</dbReference>
<dbReference type="EC" id="2.3.2.27" evidence="2"/>